<dbReference type="EMBL" id="PDLM01000003">
    <property type="protein sequence ID" value="RDW82109.1"/>
    <property type="molecule type" value="Genomic_DNA"/>
</dbReference>
<protein>
    <submittedName>
        <fullName evidence="3">Uncharacterized protein</fullName>
    </submittedName>
</protein>
<feature type="region of interest" description="Disordered" evidence="2">
    <location>
        <begin position="74"/>
        <end position="138"/>
    </location>
</feature>
<comment type="caution">
    <text evidence="3">The sequence shown here is derived from an EMBL/GenBank/DDBJ whole genome shotgun (WGS) entry which is preliminary data.</text>
</comment>
<dbReference type="Proteomes" id="UP000256645">
    <property type="component" value="Unassembled WGS sequence"/>
</dbReference>
<evidence type="ECO:0000256" key="2">
    <source>
        <dbReference type="SAM" id="MobiDB-lite"/>
    </source>
</evidence>
<keyword evidence="1" id="KW-0175">Coiled coil</keyword>
<feature type="region of interest" description="Disordered" evidence="2">
    <location>
        <begin position="253"/>
        <end position="277"/>
    </location>
</feature>
<dbReference type="OrthoDB" id="4448936at2759"/>
<proteinExistence type="predicted"/>
<evidence type="ECO:0000313" key="4">
    <source>
        <dbReference type="Proteomes" id="UP000256645"/>
    </source>
</evidence>
<evidence type="ECO:0000313" key="3">
    <source>
        <dbReference type="EMBL" id="RDW82109.1"/>
    </source>
</evidence>
<feature type="compositionally biased region" description="Polar residues" evidence="2">
    <location>
        <begin position="122"/>
        <end position="138"/>
    </location>
</feature>
<reference evidence="3 4" key="1">
    <citation type="journal article" date="2018" name="IMA Fungus">
        <title>IMA Genome-F 9: Draft genome sequence of Annulohypoxylon stygium, Aspergillus mulundensis, Berkeleyomyces basicola (syn. Thielaviopsis basicola), Ceratocystis smalleyi, two Cercospora beticola strains, Coleophoma cylindrospora, Fusarium fracticaudum, Phialophora cf. hyalina, and Morchella septimelata.</title>
        <authorList>
            <person name="Wingfield B.D."/>
            <person name="Bills G.F."/>
            <person name="Dong Y."/>
            <person name="Huang W."/>
            <person name="Nel W.J."/>
            <person name="Swalarsk-Parry B.S."/>
            <person name="Vaghefi N."/>
            <person name="Wilken P.M."/>
            <person name="An Z."/>
            <person name="de Beer Z.W."/>
            <person name="De Vos L."/>
            <person name="Chen L."/>
            <person name="Duong T.A."/>
            <person name="Gao Y."/>
            <person name="Hammerbacher A."/>
            <person name="Kikkert J.R."/>
            <person name="Li Y."/>
            <person name="Li H."/>
            <person name="Li K."/>
            <person name="Li Q."/>
            <person name="Liu X."/>
            <person name="Ma X."/>
            <person name="Naidoo K."/>
            <person name="Pethybridge S.J."/>
            <person name="Sun J."/>
            <person name="Steenkamp E.T."/>
            <person name="van der Nest M.A."/>
            <person name="van Wyk S."/>
            <person name="Wingfield M.J."/>
            <person name="Xiong C."/>
            <person name="Yue Q."/>
            <person name="Zhang X."/>
        </authorList>
    </citation>
    <scope>NUCLEOTIDE SEQUENCE [LARGE SCALE GENOMIC DNA]</scope>
    <source>
        <strain evidence="3 4">BP6252</strain>
    </source>
</reference>
<sequence>MSFHYPGLLHRQLSPNTTLSFKESSPDEDVAQDSKDVLIDRLNDLVLRISDERHMEDGAVAAIHKEVDQVERLMRGKSPKAVRSGSQNSSIRHLGVGGKDDEVFWGPPSPTRTSRRRLPESWTKSHPNTASQPSDMTTSRATELATAVDTLATQLSNALSEIKARKEESNHIRDLLVVRCEHAASRILSLEEHISQVEEDYEACQSELKFLRLQLRAMEVQCLRHVPPDEDEELTESIRNWKVDWEDIDRRTKARRKKARIPRPELSTEDSWCTVDD</sequence>
<evidence type="ECO:0000256" key="1">
    <source>
        <dbReference type="SAM" id="Coils"/>
    </source>
</evidence>
<feature type="coiled-coil region" evidence="1">
    <location>
        <begin position="187"/>
        <end position="221"/>
    </location>
</feature>
<accession>A0A3D8S750</accession>
<name>A0A3D8S750_9HELO</name>
<dbReference type="AlphaFoldDB" id="A0A3D8S750"/>
<organism evidence="3 4">
    <name type="scientific">Coleophoma cylindrospora</name>
    <dbReference type="NCBI Taxonomy" id="1849047"/>
    <lineage>
        <taxon>Eukaryota</taxon>
        <taxon>Fungi</taxon>
        <taxon>Dikarya</taxon>
        <taxon>Ascomycota</taxon>
        <taxon>Pezizomycotina</taxon>
        <taxon>Leotiomycetes</taxon>
        <taxon>Helotiales</taxon>
        <taxon>Dermateaceae</taxon>
        <taxon>Coleophoma</taxon>
    </lineage>
</organism>
<gene>
    <name evidence="3" type="ORF">BP6252_03221</name>
</gene>
<dbReference type="STRING" id="1849047.A0A3D8S750"/>
<keyword evidence="4" id="KW-1185">Reference proteome</keyword>